<evidence type="ECO:0000313" key="5">
    <source>
        <dbReference type="Proteomes" id="UP000332933"/>
    </source>
</evidence>
<organism evidence="4 5">
    <name type="scientific">Aphanomyces stellatus</name>
    <dbReference type="NCBI Taxonomy" id="120398"/>
    <lineage>
        <taxon>Eukaryota</taxon>
        <taxon>Sar</taxon>
        <taxon>Stramenopiles</taxon>
        <taxon>Oomycota</taxon>
        <taxon>Saprolegniomycetes</taxon>
        <taxon>Saprolegniales</taxon>
        <taxon>Verrucalvaceae</taxon>
        <taxon>Aphanomyces</taxon>
    </lineage>
</organism>
<keyword evidence="1" id="KW-1133">Transmembrane helix</keyword>
<evidence type="ECO:0000256" key="1">
    <source>
        <dbReference type="SAM" id="Phobius"/>
    </source>
</evidence>
<dbReference type="AlphaFoldDB" id="A0A485LY84"/>
<sequence length="308" mass="34128">MDPPTAKKTRQDNSAISHVGSTVFRMPEVWSLLLRTCDIDAAFNLSVVICTDATLWQIARDSGLWEELVDAHFGQKRHFPPAALCPSSMCAPDHRSDKRFGPSEGYIEFVETYAERDLFRKVHVLQGDIGRVQDINSIPLDCIIFPTNYSLRNAGSGAAVAVFRRAGSRLDEYVERLHYEGQEADAVVTPGFDAGVDHLIHCVGPSPHAMGSFALLYRTYLNAFEHARRQNARCIAIASIATGALGFPLGAATTLAMRAFRDFIKTHRWDATLAFVCFDGDVAEAMRAAKAQILDEFNFHCFQVMAIV</sequence>
<reference evidence="3" key="2">
    <citation type="submission" date="2019-06" db="EMBL/GenBank/DDBJ databases">
        <title>Genomics analysis of Aphanomyces spp. identifies a new class of oomycete effector associated with host adaptation.</title>
        <authorList>
            <person name="Gaulin E."/>
        </authorList>
    </citation>
    <scope>NUCLEOTIDE SEQUENCE</scope>
    <source>
        <strain evidence="3">CBS 578.67</strain>
    </source>
</reference>
<name>A0A485LY84_9STRA</name>
<reference evidence="4 5" key="1">
    <citation type="submission" date="2019-03" db="EMBL/GenBank/DDBJ databases">
        <authorList>
            <person name="Gaulin E."/>
            <person name="Dumas B."/>
        </authorList>
    </citation>
    <scope>NUCLEOTIDE SEQUENCE [LARGE SCALE GENOMIC DNA]</scope>
    <source>
        <strain evidence="4">CBS 568.67</strain>
    </source>
</reference>
<gene>
    <name evidence="4" type="primary">Aste57867_25546</name>
    <name evidence="3" type="ORF">As57867_025467</name>
    <name evidence="4" type="ORF">ASTE57867_25546</name>
</gene>
<dbReference type="Proteomes" id="UP000332933">
    <property type="component" value="Unassembled WGS sequence"/>
</dbReference>
<dbReference type="EMBL" id="VJMH01007546">
    <property type="protein sequence ID" value="KAF0682319.1"/>
    <property type="molecule type" value="Genomic_DNA"/>
</dbReference>
<feature type="domain" description="Macro" evidence="2">
    <location>
        <begin position="109"/>
        <end position="294"/>
    </location>
</feature>
<dbReference type="InterPro" id="IPR002589">
    <property type="entry name" value="Macro_dom"/>
</dbReference>
<dbReference type="PANTHER" id="PTHR11106:SF27">
    <property type="entry name" value="MACRO DOMAIN-CONTAINING PROTEIN"/>
    <property type="match status" value="1"/>
</dbReference>
<keyword evidence="1" id="KW-0472">Membrane</keyword>
<keyword evidence="5" id="KW-1185">Reference proteome</keyword>
<dbReference type="SMART" id="SM00506">
    <property type="entry name" value="A1pp"/>
    <property type="match status" value="1"/>
</dbReference>
<dbReference type="Gene3D" id="3.40.220.10">
    <property type="entry name" value="Leucine Aminopeptidase, subunit E, domain 1"/>
    <property type="match status" value="1"/>
</dbReference>
<dbReference type="PANTHER" id="PTHR11106">
    <property type="entry name" value="GANGLIOSIDE INDUCED DIFFERENTIATION ASSOCIATED PROTEIN 2-RELATED"/>
    <property type="match status" value="1"/>
</dbReference>
<evidence type="ECO:0000313" key="4">
    <source>
        <dbReference type="EMBL" id="VFU02169.1"/>
    </source>
</evidence>
<dbReference type="EMBL" id="CAADRA010007572">
    <property type="protein sequence ID" value="VFU02169.1"/>
    <property type="molecule type" value="Genomic_DNA"/>
</dbReference>
<accession>A0A485LY84</accession>
<dbReference type="InterPro" id="IPR043472">
    <property type="entry name" value="Macro_dom-like"/>
</dbReference>
<dbReference type="SUPFAM" id="SSF52949">
    <property type="entry name" value="Macro domain-like"/>
    <property type="match status" value="1"/>
</dbReference>
<dbReference type="PROSITE" id="PS51154">
    <property type="entry name" value="MACRO"/>
    <property type="match status" value="1"/>
</dbReference>
<evidence type="ECO:0000259" key="2">
    <source>
        <dbReference type="PROSITE" id="PS51154"/>
    </source>
</evidence>
<protein>
    <submittedName>
        <fullName evidence="4">Aste57867_25546 protein</fullName>
    </submittedName>
</protein>
<feature type="transmembrane region" description="Helical" evidence="1">
    <location>
        <begin position="235"/>
        <end position="260"/>
    </location>
</feature>
<dbReference type="OrthoDB" id="6133115at2759"/>
<proteinExistence type="predicted"/>
<evidence type="ECO:0000313" key="3">
    <source>
        <dbReference type="EMBL" id="KAF0682319.1"/>
    </source>
</evidence>
<dbReference type="Pfam" id="PF01661">
    <property type="entry name" value="Macro"/>
    <property type="match status" value="1"/>
</dbReference>
<keyword evidence="1" id="KW-0812">Transmembrane</keyword>